<dbReference type="Gene3D" id="3.40.50.880">
    <property type="match status" value="1"/>
</dbReference>
<dbReference type="PIRSF" id="PIRSF001084">
    <property type="entry name" value="B-galactosidase"/>
    <property type="match status" value="1"/>
</dbReference>
<dbReference type="PANTHER" id="PTHR36447:SF2">
    <property type="entry name" value="BETA-GALACTOSIDASE YESZ"/>
    <property type="match status" value="1"/>
</dbReference>
<protein>
    <recommendedName>
        <fullName evidence="3 8">Beta-galactosidase</fullName>
        <shortName evidence="8">Beta-gal</shortName>
        <ecNumber evidence="3 8">3.2.1.23</ecNumber>
    </recommendedName>
</protein>
<dbReference type="GO" id="GO:0004565">
    <property type="term" value="F:beta-galactosidase activity"/>
    <property type="evidence" value="ECO:0007669"/>
    <property type="project" value="UniProtKB-EC"/>
</dbReference>
<dbReference type="InterPro" id="IPR013780">
    <property type="entry name" value="Glyco_hydro_b"/>
</dbReference>
<evidence type="ECO:0000256" key="9">
    <source>
        <dbReference type="PIRSR" id="PIRSR001084-1"/>
    </source>
</evidence>
<dbReference type="SUPFAM" id="SSF52317">
    <property type="entry name" value="Class I glutamine amidotransferase-like"/>
    <property type="match status" value="1"/>
</dbReference>
<feature type="active site" description="Proton donor" evidence="9">
    <location>
        <position position="141"/>
    </location>
</feature>
<dbReference type="EC" id="3.2.1.23" evidence="3 8"/>
<evidence type="ECO:0000256" key="4">
    <source>
        <dbReference type="ARBA" id="ARBA00022723"/>
    </source>
</evidence>
<gene>
    <name evidence="13" type="ORF">FJU08_14975</name>
</gene>
<evidence type="ECO:0000256" key="6">
    <source>
        <dbReference type="ARBA" id="ARBA00022833"/>
    </source>
</evidence>
<evidence type="ECO:0000313" key="14">
    <source>
        <dbReference type="Proteomes" id="UP000318801"/>
    </source>
</evidence>
<dbReference type="InterPro" id="IPR013738">
    <property type="entry name" value="Beta_galactosidase_Trimer"/>
</dbReference>
<feature type="binding site" evidence="10">
    <location>
        <position position="102"/>
    </location>
    <ligand>
        <name>substrate</name>
    </ligand>
</feature>
<dbReference type="RefSeq" id="WP_141149827.1">
    <property type="nucleotide sequence ID" value="NZ_VHLG01000010.1"/>
</dbReference>
<dbReference type="Proteomes" id="UP000318801">
    <property type="component" value="Unassembled WGS sequence"/>
</dbReference>
<keyword evidence="6" id="KW-0862">Zinc</keyword>
<accession>A0A506U474</accession>
<dbReference type="Pfam" id="PF02449">
    <property type="entry name" value="Glyco_hydro_42"/>
    <property type="match status" value="1"/>
</dbReference>
<keyword evidence="4" id="KW-0479">Metal-binding</keyword>
<feature type="active site" description="Nucleophile" evidence="9">
    <location>
        <position position="312"/>
    </location>
</feature>
<comment type="catalytic activity">
    <reaction evidence="1 8">
        <text>Hydrolysis of terminal non-reducing beta-D-galactose residues in beta-D-galactosides.</text>
        <dbReference type="EC" id="3.2.1.23"/>
    </reaction>
</comment>
<sequence length="645" mass="73191">MLGVCYYPEHWDEDWWADDARKMREMGIRYVRIAEFAWSRMEPEPGRYDWAWLDRAIDVLAAEGLKIVLGTPTAAAPKWLVDAHPDVLPVFADGRARGFGSRRHYTAASSTFRAETDRIVTAMAKRYGHHDAVVGWQIDNEFGGDDTVLLYGPEDAAGFRGWLTKRYQSVEALNRAWGNAFWSMEFRTIDEVIPPAGQVSDANPAALLDFWRYSSDSLADYCALQAGILRKYSPGRFITHNFMGFFHQFDHARLSESLDFCSWDSYPLGKVEHFPMADDERARWYNTSHPDFSAFHHELYRRLRNDRFWIMEQQPGPVNWAHWNPAPKAGMVRLWGWEALAHGAEVVSYFRWRQVPFAQEQMHAGLQRPDRQLSPGGHEVTQLGREIEAVGDLPPIKRARVAILLDYEAAWITTIELQGDDFNYKLLLHRWYEALRRHGINVDVLTPGRSLKGYDLVFIPSMPVVSEAAMDAFRQTDAHLVFGPRSGSKLANFEIPATLPPGPLQDVLPLKVAEVSSLRPGLKIPVAGEGLSGNVTRWLERIETDMAVLLATEDGLPVMVGNDRAHYLGAWAEPELLHAIFARLLDEHDIPRRELPEHVRMMTRGPVTIVFNYGPGAYEIETPAKRFLLGGKTVAACDLAIFEAV</sequence>
<keyword evidence="7 8" id="KW-0326">Glycosidase</keyword>
<dbReference type="SUPFAM" id="SSF51011">
    <property type="entry name" value="Glycosyl hydrolase domain"/>
    <property type="match status" value="1"/>
</dbReference>
<dbReference type="InterPro" id="IPR003476">
    <property type="entry name" value="Glyco_hydro_42"/>
</dbReference>
<keyword evidence="14" id="KW-1185">Reference proteome</keyword>
<evidence type="ECO:0000256" key="10">
    <source>
        <dbReference type="PIRSR" id="PIRSR001084-2"/>
    </source>
</evidence>
<comment type="caution">
    <text evidence="13">The sequence shown here is derived from an EMBL/GenBank/DDBJ whole genome shotgun (WGS) entry which is preliminary data.</text>
</comment>
<dbReference type="PANTHER" id="PTHR36447">
    <property type="entry name" value="BETA-GALACTOSIDASE GANA"/>
    <property type="match status" value="1"/>
</dbReference>
<feature type="binding site" evidence="10">
    <location>
        <position position="320"/>
    </location>
    <ligand>
        <name>substrate</name>
    </ligand>
</feature>
<evidence type="ECO:0000256" key="8">
    <source>
        <dbReference type="PIRNR" id="PIRNR001084"/>
    </source>
</evidence>
<feature type="binding site" evidence="10">
    <location>
        <position position="140"/>
    </location>
    <ligand>
        <name>substrate</name>
    </ligand>
</feature>
<dbReference type="EMBL" id="VHLG01000010">
    <property type="protein sequence ID" value="TPW29152.1"/>
    <property type="molecule type" value="Genomic_DNA"/>
</dbReference>
<dbReference type="InterPro" id="IPR017853">
    <property type="entry name" value="GH"/>
</dbReference>
<proteinExistence type="inferred from homology"/>
<dbReference type="Gene3D" id="2.60.40.1180">
    <property type="entry name" value="Golgi alpha-mannosidase II"/>
    <property type="match status" value="1"/>
</dbReference>
<evidence type="ECO:0000256" key="7">
    <source>
        <dbReference type="ARBA" id="ARBA00023295"/>
    </source>
</evidence>
<evidence type="ECO:0000313" key="13">
    <source>
        <dbReference type="EMBL" id="TPW29152.1"/>
    </source>
</evidence>
<dbReference type="GO" id="GO:0009341">
    <property type="term" value="C:beta-galactosidase complex"/>
    <property type="evidence" value="ECO:0007669"/>
    <property type="project" value="InterPro"/>
</dbReference>
<dbReference type="OrthoDB" id="9800974at2"/>
<reference evidence="13 14" key="1">
    <citation type="submission" date="2019-06" db="EMBL/GenBank/DDBJ databases">
        <authorList>
            <person name="Li M."/>
        </authorList>
    </citation>
    <scope>NUCLEOTIDE SEQUENCE [LARGE SCALE GENOMIC DNA]</scope>
    <source>
        <strain evidence="13 14">BGMRC2036</strain>
    </source>
</reference>
<dbReference type="InterPro" id="IPR013529">
    <property type="entry name" value="Glyco_hydro_42_N"/>
</dbReference>
<organism evidence="13 14">
    <name type="scientific">Martelella alba</name>
    <dbReference type="NCBI Taxonomy" id="2590451"/>
    <lineage>
        <taxon>Bacteria</taxon>
        <taxon>Pseudomonadati</taxon>
        <taxon>Pseudomonadota</taxon>
        <taxon>Alphaproteobacteria</taxon>
        <taxon>Hyphomicrobiales</taxon>
        <taxon>Aurantimonadaceae</taxon>
        <taxon>Martelella</taxon>
    </lineage>
</organism>
<evidence type="ECO:0000259" key="12">
    <source>
        <dbReference type="Pfam" id="PF08532"/>
    </source>
</evidence>
<dbReference type="SUPFAM" id="SSF51445">
    <property type="entry name" value="(Trans)glycosidases"/>
    <property type="match status" value="1"/>
</dbReference>
<comment type="similarity">
    <text evidence="2 8">Belongs to the glycosyl hydrolase 42 family.</text>
</comment>
<dbReference type="CDD" id="cd03143">
    <property type="entry name" value="A4_beta-galactosidase_middle_domain"/>
    <property type="match status" value="1"/>
</dbReference>
<evidence type="ECO:0000256" key="5">
    <source>
        <dbReference type="ARBA" id="ARBA00022801"/>
    </source>
</evidence>
<evidence type="ECO:0000256" key="2">
    <source>
        <dbReference type="ARBA" id="ARBA00005940"/>
    </source>
</evidence>
<dbReference type="GO" id="GO:0005975">
    <property type="term" value="P:carbohydrate metabolic process"/>
    <property type="evidence" value="ECO:0007669"/>
    <property type="project" value="InterPro"/>
</dbReference>
<dbReference type="Gene3D" id="3.20.20.80">
    <property type="entry name" value="Glycosidases"/>
    <property type="match status" value="1"/>
</dbReference>
<evidence type="ECO:0000256" key="3">
    <source>
        <dbReference type="ARBA" id="ARBA00012756"/>
    </source>
</evidence>
<dbReference type="Pfam" id="PF08532">
    <property type="entry name" value="Glyco_hydro_42M"/>
    <property type="match status" value="1"/>
</dbReference>
<evidence type="ECO:0000259" key="11">
    <source>
        <dbReference type="Pfam" id="PF02449"/>
    </source>
</evidence>
<dbReference type="GO" id="GO:0046872">
    <property type="term" value="F:metal ion binding"/>
    <property type="evidence" value="ECO:0007669"/>
    <property type="project" value="UniProtKB-KW"/>
</dbReference>
<keyword evidence="5 8" id="KW-0378">Hydrolase</keyword>
<evidence type="ECO:0000256" key="1">
    <source>
        <dbReference type="ARBA" id="ARBA00001412"/>
    </source>
</evidence>
<dbReference type="AlphaFoldDB" id="A0A506U474"/>
<name>A0A506U474_9HYPH</name>
<feature type="domain" description="Beta-galactosidase trimerisation" evidence="12">
    <location>
        <begin position="399"/>
        <end position="590"/>
    </location>
</feature>
<feature type="domain" description="Glycoside hydrolase family 42 N-terminal" evidence="11">
    <location>
        <begin position="5"/>
        <end position="389"/>
    </location>
</feature>
<dbReference type="InterPro" id="IPR029062">
    <property type="entry name" value="Class_I_gatase-like"/>
</dbReference>